<organism evidence="5 6">
    <name type="scientific">Xanthobacter dioxanivorans</name>
    <dbReference type="NCBI Taxonomy" id="2528964"/>
    <lineage>
        <taxon>Bacteria</taxon>
        <taxon>Pseudomonadati</taxon>
        <taxon>Pseudomonadota</taxon>
        <taxon>Alphaproteobacteria</taxon>
        <taxon>Hyphomicrobiales</taxon>
        <taxon>Xanthobacteraceae</taxon>
        <taxon>Xanthobacter</taxon>
    </lineage>
</organism>
<dbReference type="InterPro" id="IPR051010">
    <property type="entry name" value="BCAA_transport"/>
</dbReference>
<dbReference type="PANTHER" id="PTHR30483">
    <property type="entry name" value="LEUCINE-SPECIFIC-BINDING PROTEIN"/>
    <property type="match status" value="1"/>
</dbReference>
<protein>
    <submittedName>
        <fullName evidence="5">ABC transporter substrate-binding protein</fullName>
    </submittedName>
</protein>
<keyword evidence="2" id="KW-0732">Signal</keyword>
<gene>
    <name evidence="5" type="ORF">EZH22_14185</name>
</gene>
<keyword evidence="3" id="KW-0029">Amino-acid transport</keyword>
<evidence type="ECO:0000256" key="2">
    <source>
        <dbReference type="ARBA" id="ARBA00022729"/>
    </source>
</evidence>
<dbReference type="SUPFAM" id="SSF53822">
    <property type="entry name" value="Periplasmic binding protein-like I"/>
    <property type="match status" value="1"/>
</dbReference>
<dbReference type="AlphaFoldDB" id="A0A974SLG0"/>
<evidence type="ECO:0000256" key="3">
    <source>
        <dbReference type="ARBA" id="ARBA00022970"/>
    </source>
</evidence>
<evidence type="ECO:0000259" key="4">
    <source>
        <dbReference type="Pfam" id="PF13458"/>
    </source>
</evidence>
<dbReference type="KEGG" id="xdi:EZH22_14185"/>
<comment type="similarity">
    <text evidence="1">Belongs to the leucine-binding protein family.</text>
</comment>
<sequence>MIETAAHAQTKDVKVGVLIPRTGRYAESGLSVIRGIEMVVREANAAGGIKSLGGAKIKLVVTDNGSEAAKTSLEARRLMSEEKVSFILGPYSTPEAQAFMPVADRGEVGGVGLQTTIVPNTPYFSTLSISAEGFGKGYADLVSWLRKQGAKVDTVVITYVNNDYGQVVAKSAVAALQALGVKVLEQIPVEPTVKDMTPIVLKVKNLAPDAVISAVYFQDGMLLHRARFNLGYDAPIWIGGSAGFSDDKLWSTLGAEVAEKTLTKSFGLAFYSEDGNLPGLKQAVAAGKALYPDKVLDQSFMFGVQAARLLVRALENAGSDDPVKVNAAFRALKLEKGAPDIVLPFIPGDLRFGGDGMLEGTSPIFIQWKDGNKQIVYPEAVASARAIIKTRD</sequence>
<proteinExistence type="inferred from homology"/>
<dbReference type="GO" id="GO:0006865">
    <property type="term" value="P:amino acid transport"/>
    <property type="evidence" value="ECO:0007669"/>
    <property type="project" value="UniProtKB-KW"/>
</dbReference>
<reference evidence="5 6" key="1">
    <citation type="submission" date="2020-10" db="EMBL/GenBank/DDBJ databases">
        <title>Degradation of 1,4-Dioxane by Xanthobacter sp. YN2, via a Novel Group-2 Soluble Di-Iron Monooxygenase.</title>
        <authorList>
            <person name="Ma F."/>
            <person name="Wang Y."/>
            <person name="Yang J."/>
            <person name="Guo H."/>
            <person name="Su D."/>
            <person name="Yu L."/>
        </authorList>
    </citation>
    <scope>NUCLEOTIDE SEQUENCE [LARGE SCALE GENOMIC DNA]</scope>
    <source>
        <strain evidence="5 6">YN2</strain>
    </source>
</reference>
<dbReference type="RefSeq" id="WP_203196218.1">
    <property type="nucleotide sequence ID" value="NZ_CP063362.1"/>
</dbReference>
<dbReference type="InterPro" id="IPR028081">
    <property type="entry name" value="Leu-bd"/>
</dbReference>
<evidence type="ECO:0000313" key="5">
    <source>
        <dbReference type="EMBL" id="QRG09294.1"/>
    </source>
</evidence>
<evidence type="ECO:0000313" key="6">
    <source>
        <dbReference type="Proteomes" id="UP000596427"/>
    </source>
</evidence>
<accession>A0A974SLG0</accession>
<feature type="domain" description="Leucine-binding protein" evidence="4">
    <location>
        <begin position="13"/>
        <end position="336"/>
    </location>
</feature>
<dbReference type="Gene3D" id="3.40.50.2300">
    <property type="match status" value="2"/>
</dbReference>
<dbReference type="Pfam" id="PF13458">
    <property type="entry name" value="Peripla_BP_6"/>
    <property type="match status" value="1"/>
</dbReference>
<evidence type="ECO:0000256" key="1">
    <source>
        <dbReference type="ARBA" id="ARBA00010062"/>
    </source>
</evidence>
<dbReference type="EMBL" id="CP063362">
    <property type="protein sequence ID" value="QRG09294.1"/>
    <property type="molecule type" value="Genomic_DNA"/>
</dbReference>
<keyword evidence="6" id="KW-1185">Reference proteome</keyword>
<keyword evidence="3" id="KW-0813">Transport</keyword>
<dbReference type="Proteomes" id="UP000596427">
    <property type="component" value="Chromosome"/>
</dbReference>
<name>A0A974SLG0_9HYPH</name>
<dbReference type="InterPro" id="IPR028082">
    <property type="entry name" value="Peripla_BP_I"/>
</dbReference>